<comment type="caution">
    <text evidence="7">The sequence shown here is derived from an EMBL/GenBank/DDBJ whole genome shotgun (WGS) entry which is preliminary data.</text>
</comment>
<feature type="domain" description="Bacterial surface antigen (D15)" evidence="6">
    <location>
        <begin position="397"/>
        <end position="748"/>
    </location>
</feature>
<keyword evidence="2" id="KW-0812">Transmembrane</keyword>
<dbReference type="EMBL" id="SGXA01000001">
    <property type="protein sequence ID" value="RZS74404.1"/>
    <property type="molecule type" value="Genomic_DNA"/>
</dbReference>
<dbReference type="InterPro" id="IPR000184">
    <property type="entry name" value="Bac_surfAg_D15"/>
</dbReference>
<sequence>MNNRSFIQALAIVTLVTGMASCSNTKYLPAGESLYLGATVKVDGPTVNRKERKVLTSDLEALTRPRPNRKMLGMRIRLLAYNLAGNPKKETGLRGRLKYKFGEAPVVLSSVSMTRNAEILANTLDNRGYFRSTVTADTVVKRRKARVTYTVNAAPQYTINKVAFEVDSSSFIGSSILSTAPRSLLQPGRPFNLEMIKDERTRIDGVLKENGFYFFSPDFLLIDADSTIGDHKVNLFVTLKQATPQNAKELYTIKDIYLYTNYRLNVAGDDTSKKNAVFYNGFYVYDRQKRYKPKLFLQSMQFDQGDVYNRTDHNLSLNRLVTMGVFKFVKNRFEVADGPFSQLNAFYYLTPYPKKSLRMEVTGTTKSNNLAGGQLTLAWRNRNTFRAGELFTVSASGGAEVQYSAAQKGYNVYRAGLEASMSFPRFLIPFVQINKKGGFVPKTTVTLAYDILNKQKLYTMNSFRASYGYSWKESLKKEHTFNPIAVNYVQPVSVSAEYAAAADTNANLRKVIEKQFILGSNYNWTYNGLAEGGRNINALYFSGTVDLGGNLAGLIKGGGNPSNPSKIFGKEFSQFLKAEGDFRVYRRAGDNSTWANRVILGVGYPYGNSRELPYVKQFFIGGNNSLRAFRTRALGPGTYIGNDSLIADQSGDIKLELNTEFRTKIYSIFHAAAFIDAGNIWLYRDNPNKPGAAISKDWFKELAVGAGIGLRVDVSILILRLDVAFPLRKPWYPEKERWVIDQIQFGNGAWRRENLIYNIAIGYPF</sequence>
<dbReference type="Pfam" id="PF01103">
    <property type="entry name" value="Omp85"/>
    <property type="match status" value="1"/>
</dbReference>
<dbReference type="GO" id="GO:0019867">
    <property type="term" value="C:outer membrane"/>
    <property type="evidence" value="ECO:0007669"/>
    <property type="project" value="InterPro"/>
</dbReference>
<evidence type="ECO:0000256" key="4">
    <source>
        <dbReference type="ARBA" id="ARBA00023136"/>
    </source>
</evidence>
<evidence type="ECO:0000313" key="7">
    <source>
        <dbReference type="EMBL" id="RZS74404.1"/>
    </source>
</evidence>
<keyword evidence="3" id="KW-0732">Signal</keyword>
<organism evidence="7 8">
    <name type="scientific">Pseudobacter ginsenosidimutans</name>
    <dbReference type="NCBI Taxonomy" id="661488"/>
    <lineage>
        <taxon>Bacteria</taxon>
        <taxon>Pseudomonadati</taxon>
        <taxon>Bacteroidota</taxon>
        <taxon>Chitinophagia</taxon>
        <taxon>Chitinophagales</taxon>
        <taxon>Chitinophagaceae</taxon>
        <taxon>Pseudobacter</taxon>
    </lineage>
</organism>
<reference evidence="7 8" key="1">
    <citation type="submission" date="2019-02" db="EMBL/GenBank/DDBJ databases">
        <title>Genomic Encyclopedia of Type Strains, Phase IV (KMG-IV): sequencing the most valuable type-strain genomes for metagenomic binning, comparative biology and taxonomic classification.</title>
        <authorList>
            <person name="Goeker M."/>
        </authorList>
    </citation>
    <scope>NUCLEOTIDE SEQUENCE [LARGE SCALE GENOMIC DNA]</scope>
    <source>
        <strain evidence="7 8">DSM 18116</strain>
    </source>
</reference>
<protein>
    <submittedName>
        <fullName evidence="7">Outer membrane protein assembly factor BamA</fullName>
    </submittedName>
</protein>
<evidence type="ECO:0000256" key="3">
    <source>
        <dbReference type="ARBA" id="ARBA00022729"/>
    </source>
</evidence>
<dbReference type="PANTHER" id="PTHR12815">
    <property type="entry name" value="SORTING AND ASSEMBLY MACHINERY SAMM50 PROTEIN FAMILY MEMBER"/>
    <property type="match status" value="1"/>
</dbReference>
<dbReference type="Proteomes" id="UP000293874">
    <property type="component" value="Unassembled WGS sequence"/>
</dbReference>
<dbReference type="AlphaFoldDB" id="A0A4Q7N1F3"/>
<dbReference type="PROSITE" id="PS51257">
    <property type="entry name" value="PROKAR_LIPOPROTEIN"/>
    <property type="match status" value="1"/>
</dbReference>
<dbReference type="InterPro" id="IPR039910">
    <property type="entry name" value="D15-like"/>
</dbReference>
<comment type="subcellular location">
    <subcellularLocation>
        <location evidence="1">Membrane</location>
    </subcellularLocation>
</comment>
<evidence type="ECO:0000256" key="2">
    <source>
        <dbReference type="ARBA" id="ARBA00022692"/>
    </source>
</evidence>
<dbReference type="Gene3D" id="2.40.160.50">
    <property type="entry name" value="membrane protein fhac: a member of the omp85/tpsb transporter family"/>
    <property type="match status" value="1"/>
</dbReference>
<evidence type="ECO:0000259" key="6">
    <source>
        <dbReference type="Pfam" id="PF01103"/>
    </source>
</evidence>
<evidence type="ECO:0000313" key="8">
    <source>
        <dbReference type="Proteomes" id="UP000293874"/>
    </source>
</evidence>
<name>A0A4Q7N1F3_9BACT</name>
<gene>
    <name evidence="7" type="ORF">EV199_0251</name>
</gene>
<evidence type="ECO:0000256" key="5">
    <source>
        <dbReference type="ARBA" id="ARBA00023237"/>
    </source>
</evidence>
<keyword evidence="4" id="KW-0472">Membrane</keyword>
<dbReference type="PANTHER" id="PTHR12815:SF47">
    <property type="entry name" value="TRANSLOCATION AND ASSEMBLY MODULE SUBUNIT TAMA"/>
    <property type="match status" value="1"/>
</dbReference>
<accession>A0A4Q7N1F3</accession>
<evidence type="ECO:0000256" key="1">
    <source>
        <dbReference type="ARBA" id="ARBA00004370"/>
    </source>
</evidence>
<keyword evidence="5" id="KW-0998">Cell outer membrane</keyword>
<proteinExistence type="predicted"/>
<keyword evidence="8" id="KW-1185">Reference proteome</keyword>